<dbReference type="KEGG" id="nnv:QNH39_10055"/>
<evidence type="ECO:0000313" key="2">
    <source>
        <dbReference type="Proteomes" id="UP001178288"/>
    </source>
</evidence>
<protein>
    <submittedName>
        <fullName evidence="1">Uncharacterized protein</fullName>
    </submittedName>
</protein>
<dbReference type="AlphaFoldDB" id="A0AA95MQJ9"/>
<dbReference type="Proteomes" id="UP001178288">
    <property type="component" value="Chromosome"/>
</dbReference>
<organism evidence="1 2">
    <name type="scientific">Neobacillus novalis</name>
    <dbReference type="NCBI Taxonomy" id="220687"/>
    <lineage>
        <taxon>Bacteria</taxon>
        <taxon>Bacillati</taxon>
        <taxon>Bacillota</taxon>
        <taxon>Bacilli</taxon>
        <taxon>Bacillales</taxon>
        <taxon>Bacillaceae</taxon>
        <taxon>Neobacillus</taxon>
    </lineage>
</organism>
<dbReference type="RefSeq" id="WP_268874902.1">
    <property type="nucleotide sequence ID" value="NZ_CP126114.1"/>
</dbReference>
<dbReference type="EMBL" id="CP126114">
    <property type="protein sequence ID" value="WHY88156.1"/>
    <property type="molecule type" value="Genomic_DNA"/>
</dbReference>
<keyword evidence="2" id="KW-1185">Reference proteome</keyword>
<proteinExistence type="predicted"/>
<evidence type="ECO:0000313" key="1">
    <source>
        <dbReference type="EMBL" id="WHY88156.1"/>
    </source>
</evidence>
<name>A0AA95MQJ9_9BACI</name>
<accession>A0AA95MQJ9</accession>
<sequence>MGARVQQGAAAAALFLVPLTGQVSAIRGIGSLFKKYDYLNK</sequence>
<reference evidence="1" key="1">
    <citation type="submission" date="2023-05" db="EMBL/GenBank/DDBJ databases">
        <title>Comparative genomics of Bacillaceae isolates and their secondary metabolite potential.</title>
        <authorList>
            <person name="Song L."/>
            <person name="Nielsen L.J."/>
            <person name="Mohite O."/>
            <person name="Xu X."/>
            <person name="Weber T."/>
            <person name="Kovacs A.T."/>
        </authorList>
    </citation>
    <scope>NUCLEOTIDE SEQUENCE</scope>
    <source>
        <strain evidence="1">XLM17</strain>
    </source>
</reference>
<gene>
    <name evidence="1" type="ORF">QNH39_10055</name>
</gene>